<accession>A0A0F7L7P0</accession>
<reference evidence="1" key="1">
    <citation type="journal article" date="2015" name="Front. Microbiol.">
        <title>Combining genomic sequencing methods to explore viral diversity and reveal potential virus-host interactions.</title>
        <authorList>
            <person name="Chow C.E."/>
            <person name="Winget D.M."/>
            <person name="White R.A.III."/>
            <person name="Hallam S.J."/>
            <person name="Suttle C.A."/>
        </authorList>
    </citation>
    <scope>NUCLEOTIDE SEQUENCE</scope>
    <source>
        <strain evidence="1">Oxic1_1</strain>
    </source>
</reference>
<name>A0A0F7L7P0_9VIRU</name>
<proteinExistence type="predicted"/>
<reference evidence="1" key="2">
    <citation type="submission" date="2015-03" db="EMBL/GenBank/DDBJ databases">
        <authorList>
            <person name="Chow C.-E.T."/>
            <person name="Winget D.M."/>
            <person name="White R.A.III."/>
            <person name="Hallam S.J."/>
            <person name="Suttle C.A."/>
        </authorList>
    </citation>
    <scope>NUCLEOTIDE SEQUENCE</scope>
    <source>
        <strain evidence="1">Oxic1_1</strain>
    </source>
</reference>
<protein>
    <submittedName>
        <fullName evidence="1">Uncharacterized protein</fullName>
    </submittedName>
</protein>
<sequence>MTKHPIETAPTDRSILLGVQRADYVDWRAPCQWSPAGEISKDGFWMWLVPEPEWLVEVQDPTYWAELPG</sequence>
<dbReference type="EMBL" id="KR029596">
    <property type="protein sequence ID" value="AKH47568.1"/>
    <property type="molecule type" value="Genomic_DNA"/>
</dbReference>
<organism evidence="1">
    <name type="scientific">uncultured marine virus</name>
    <dbReference type="NCBI Taxonomy" id="186617"/>
    <lineage>
        <taxon>Viruses</taxon>
        <taxon>environmental samples</taxon>
    </lineage>
</organism>
<evidence type="ECO:0000313" key="1">
    <source>
        <dbReference type="EMBL" id="AKH47568.1"/>
    </source>
</evidence>